<feature type="compositionally biased region" description="Low complexity" evidence="1">
    <location>
        <begin position="75"/>
        <end position="86"/>
    </location>
</feature>
<comment type="caution">
    <text evidence="2">The sequence shown here is derived from an EMBL/GenBank/DDBJ whole genome shotgun (WGS) entry which is preliminary data.</text>
</comment>
<reference evidence="2 3" key="1">
    <citation type="journal article" date="2014" name="Am. J. Bot.">
        <title>Genome assembly and annotation for red clover (Trifolium pratense; Fabaceae).</title>
        <authorList>
            <person name="Istvanek J."/>
            <person name="Jaros M."/>
            <person name="Krenek A."/>
            <person name="Repkova J."/>
        </authorList>
    </citation>
    <scope>NUCLEOTIDE SEQUENCE [LARGE SCALE GENOMIC DNA]</scope>
    <source>
        <strain evidence="3">cv. Tatra</strain>
        <tissue evidence="2">Young leaves</tissue>
    </source>
</reference>
<dbReference type="Proteomes" id="UP000236291">
    <property type="component" value="Unassembled WGS sequence"/>
</dbReference>
<proteinExistence type="predicted"/>
<evidence type="ECO:0000256" key="1">
    <source>
        <dbReference type="SAM" id="MobiDB-lite"/>
    </source>
</evidence>
<feature type="compositionally biased region" description="Acidic residues" evidence="1">
    <location>
        <begin position="321"/>
        <end position="331"/>
    </location>
</feature>
<protein>
    <submittedName>
        <fullName evidence="2">Uncharacterized protein</fullName>
    </submittedName>
</protein>
<dbReference type="EMBL" id="ASHM01065896">
    <property type="protein sequence ID" value="PNX91343.1"/>
    <property type="molecule type" value="Genomic_DNA"/>
</dbReference>
<feature type="compositionally biased region" description="Polar residues" evidence="1">
    <location>
        <begin position="237"/>
        <end position="252"/>
    </location>
</feature>
<feature type="non-terminal residue" evidence="2">
    <location>
        <position position="331"/>
    </location>
</feature>
<organism evidence="2 3">
    <name type="scientific">Trifolium pratense</name>
    <name type="common">Red clover</name>
    <dbReference type="NCBI Taxonomy" id="57577"/>
    <lineage>
        <taxon>Eukaryota</taxon>
        <taxon>Viridiplantae</taxon>
        <taxon>Streptophyta</taxon>
        <taxon>Embryophyta</taxon>
        <taxon>Tracheophyta</taxon>
        <taxon>Spermatophyta</taxon>
        <taxon>Magnoliopsida</taxon>
        <taxon>eudicotyledons</taxon>
        <taxon>Gunneridae</taxon>
        <taxon>Pentapetalae</taxon>
        <taxon>rosids</taxon>
        <taxon>fabids</taxon>
        <taxon>Fabales</taxon>
        <taxon>Fabaceae</taxon>
        <taxon>Papilionoideae</taxon>
        <taxon>50 kb inversion clade</taxon>
        <taxon>NPAAA clade</taxon>
        <taxon>Hologalegina</taxon>
        <taxon>IRL clade</taxon>
        <taxon>Trifolieae</taxon>
        <taxon>Trifolium</taxon>
    </lineage>
</organism>
<sequence length="331" mass="35451">RNRSTSILINHKFYFIILTMSDSAKSTPINDEATRFQSAMGMDSLVVNAIPLSSIPPISPAKRVKKTSKKEKTSHVSLNSSSPSASIKKKKSKKSKSETKRSFTMSELHIDPLPLSGTATPIINLTEENVDASGKNSLNQNLNVPNSAETLGLKDPATNNVVAAESLKKTGHETHAASSVVTPDAEPNVVPDVTTSLATENLVDYYESDESPKPKSAGEEIAADKDVNENPDVIIVNETTVSDKSVPTNSDVSVARRTRSRAGKGIKTANTPVQRPKSSRAGKGTGRKPLYGPPKPVSKVVPRTEEKGKAKKRKAPPTSDSEFEPETDVAA</sequence>
<accession>A0A2K3MKJ2</accession>
<evidence type="ECO:0000313" key="3">
    <source>
        <dbReference type="Proteomes" id="UP000236291"/>
    </source>
</evidence>
<gene>
    <name evidence="2" type="ORF">L195_g047473</name>
</gene>
<name>A0A2K3MKJ2_TRIPR</name>
<feature type="compositionally biased region" description="Basic and acidic residues" evidence="1">
    <location>
        <begin position="210"/>
        <end position="228"/>
    </location>
</feature>
<feature type="non-terminal residue" evidence="2">
    <location>
        <position position="1"/>
    </location>
</feature>
<feature type="region of interest" description="Disordered" evidence="1">
    <location>
        <begin position="57"/>
        <end position="111"/>
    </location>
</feature>
<feature type="region of interest" description="Disordered" evidence="1">
    <location>
        <begin position="205"/>
        <end position="331"/>
    </location>
</feature>
<evidence type="ECO:0000313" key="2">
    <source>
        <dbReference type="EMBL" id="PNX91343.1"/>
    </source>
</evidence>
<dbReference type="AlphaFoldDB" id="A0A2K3MKJ2"/>
<reference evidence="2 3" key="2">
    <citation type="journal article" date="2017" name="Front. Plant Sci.">
        <title>Gene Classification and Mining of Molecular Markers Useful in Red Clover (Trifolium pratense) Breeding.</title>
        <authorList>
            <person name="Istvanek J."/>
            <person name="Dluhosova J."/>
            <person name="Dluhos P."/>
            <person name="Patkova L."/>
            <person name="Nedelnik J."/>
            <person name="Repkova J."/>
        </authorList>
    </citation>
    <scope>NUCLEOTIDE SEQUENCE [LARGE SCALE GENOMIC DNA]</scope>
    <source>
        <strain evidence="3">cv. Tatra</strain>
        <tissue evidence="2">Young leaves</tissue>
    </source>
</reference>